<organism evidence="2 3">
    <name type="scientific">Obba rivulosa</name>
    <dbReference type="NCBI Taxonomy" id="1052685"/>
    <lineage>
        <taxon>Eukaryota</taxon>
        <taxon>Fungi</taxon>
        <taxon>Dikarya</taxon>
        <taxon>Basidiomycota</taxon>
        <taxon>Agaricomycotina</taxon>
        <taxon>Agaricomycetes</taxon>
        <taxon>Polyporales</taxon>
        <taxon>Gelatoporiaceae</taxon>
        <taxon>Obba</taxon>
    </lineage>
</organism>
<keyword evidence="3" id="KW-1185">Reference proteome</keyword>
<feature type="compositionally biased region" description="Low complexity" evidence="1">
    <location>
        <begin position="103"/>
        <end position="113"/>
    </location>
</feature>
<feature type="region of interest" description="Disordered" evidence="1">
    <location>
        <begin position="96"/>
        <end position="143"/>
    </location>
</feature>
<evidence type="ECO:0000256" key="1">
    <source>
        <dbReference type="SAM" id="MobiDB-lite"/>
    </source>
</evidence>
<name>A0A8E2DGB5_9APHY</name>
<evidence type="ECO:0000313" key="3">
    <source>
        <dbReference type="Proteomes" id="UP000250043"/>
    </source>
</evidence>
<accession>A0A8E2DGB5</accession>
<dbReference type="EMBL" id="KV722649">
    <property type="protein sequence ID" value="OCH84654.1"/>
    <property type="molecule type" value="Genomic_DNA"/>
</dbReference>
<protein>
    <submittedName>
        <fullName evidence="2">Uncharacterized protein</fullName>
    </submittedName>
</protein>
<gene>
    <name evidence="2" type="ORF">OBBRIDRAFT_808080</name>
</gene>
<evidence type="ECO:0000313" key="2">
    <source>
        <dbReference type="EMBL" id="OCH84654.1"/>
    </source>
</evidence>
<dbReference type="AlphaFoldDB" id="A0A8E2DGB5"/>
<feature type="compositionally biased region" description="Low complexity" evidence="1">
    <location>
        <begin position="121"/>
        <end position="143"/>
    </location>
</feature>
<dbReference type="Proteomes" id="UP000250043">
    <property type="component" value="Unassembled WGS sequence"/>
</dbReference>
<sequence length="143" mass="13631">MASAAAAAATAAGGMQGPISPTPSVTAPSARTTLAVAAAQSHATAATHIYLHAIAHTPGTLGIVHTPMGPAMASIPPIILPSTSNALPPPVAALAARQHTPQAAPAAASASAPMPVPSSMPMPALAHMPAPAASTAPASQPAT</sequence>
<reference evidence="2 3" key="1">
    <citation type="submission" date="2016-07" db="EMBL/GenBank/DDBJ databases">
        <title>Draft genome of the white-rot fungus Obba rivulosa 3A-2.</title>
        <authorList>
            <consortium name="DOE Joint Genome Institute"/>
            <person name="Miettinen O."/>
            <person name="Riley R."/>
            <person name="Acob R."/>
            <person name="Barry K."/>
            <person name="Cullen D."/>
            <person name="De Vries R."/>
            <person name="Hainaut M."/>
            <person name="Hatakka A."/>
            <person name="Henrissat B."/>
            <person name="Hilden K."/>
            <person name="Kuo R."/>
            <person name="Labutti K."/>
            <person name="Lipzen A."/>
            <person name="Makela M.R."/>
            <person name="Sandor L."/>
            <person name="Spatafora J.W."/>
            <person name="Grigoriev I.V."/>
            <person name="Hibbett D.S."/>
        </authorList>
    </citation>
    <scope>NUCLEOTIDE SEQUENCE [LARGE SCALE GENOMIC DNA]</scope>
    <source>
        <strain evidence="2 3">3A-2</strain>
    </source>
</reference>
<proteinExistence type="predicted"/>